<dbReference type="SUPFAM" id="SSF56574">
    <property type="entry name" value="Serpins"/>
    <property type="match status" value="1"/>
</dbReference>
<dbReference type="InterPro" id="IPR023796">
    <property type="entry name" value="Serpin_dom"/>
</dbReference>
<keyword evidence="7" id="KW-0325">Glycoprotein</keyword>
<gene>
    <name evidence="11" type="ORF">CLODIP_2_CD00521</name>
</gene>
<accession>A0A8S1DMW7</accession>
<dbReference type="GO" id="GO:0004867">
    <property type="term" value="F:serine-type endopeptidase inhibitor activity"/>
    <property type="evidence" value="ECO:0007669"/>
    <property type="project" value="UniProtKB-KW"/>
</dbReference>
<comment type="caution">
    <text evidence="11">The sequence shown here is derived from an EMBL/GenBank/DDBJ whole genome shotgun (WGS) entry which is preliminary data.</text>
</comment>
<feature type="domain" description="Serpin" evidence="10">
    <location>
        <begin position="113"/>
        <end position="442"/>
    </location>
</feature>
<evidence type="ECO:0000256" key="3">
    <source>
        <dbReference type="ARBA" id="ARBA00022525"/>
    </source>
</evidence>
<dbReference type="InterPro" id="IPR000215">
    <property type="entry name" value="Serpin_fam"/>
</dbReference>
<comment type="similarity">
    <text evidence="2 8">Belongs to the serpin family.</text>
</comment>
<proteinExistence type="inferred from homology"/>
<evidence type="ECO:0000313" key="11">
    <source>
        <dbReference type="EMBL" id="CAB3385093.1"/>
    </source>
</evidence>
<dbReference type="PANTHER" id="PTHR11461:SF211">
    <property type="entry name" value="GH10112P-RELATED"/>
    <property type="match status" value="1"/>
</dbReference>
<keyword evidence="6" id="KW-0722">Serine protease inhibitor</keyword>
<protein>
    <recommendedName>
        <fullName evidence="10">Serpin domain-containing protein</fullName>
    </recommendedName>
</protein>
<keyword evidence="9" id="KW-0472">Membrane</keyword>
<dbReference type="CDD" id="cd19601">
    <property type="entry name" value="serpin42Da-like"/>
    <property type="match status" value="1"/>
</dbReference>
<comment type="subcellular location">
    <subcellularLocation>
        <location evidence="1">Secreted</location>
    </subcellularLocation>
</comment>
<dbReference type="GO" id="GO:0005615">
    <property type="term" value="C:extracellular space"/>
    <property type="evidence" value="ECO:0007669"/>
    <property type="project" value="InterPro"/>
</dbReference>
<dbReference type="InterPro" id="IPR036186">
    <property type="entry name" value="Serpin_sf"/>
</dbReference>
<keyword evidence="9" id="KW-0812">Transmembrane</keyword>
<dbReference type="AlphaFoldDB" id="A0A8S1DMW7"/>
<dbReference type="EMBL" id="CADEPI010000392">
    <property type="protein sequence ID" value="CAB3385093.1"/>
    <property type="molecule type" value="Genomic_DNA"/>
</dbReference>
<evidence type="ECO:0000313" key="12">
    <source>
        <dbReference type="Proteomes" id="UP000494165"/>
    </source>
</evidence>
<name>A0A8S1DMW7_9INSE</name>
<dbReference type="Proteomes" id="UP000494165">
    <property type="component" value="Unassembled WGS sequence"/>
</dbReference>
<dbReference type="Gene3D" id="3.30.497.10">
    <property type="entry name" value="Antithrombin, subunit I, domain 2"/>
    <property type="match status" value="1"/>
</dbReference>
<keyword evidence="4" id="KW-0646">Protease inhibitor</keyword>
<dbReference type="PANTHER" id="PTHR11461">
    <property type="entry name" value="SERINE PROTEASE INHIBITOR, SERPIN"/>
    <property type="match status" value="1"/>
</dbReference>
<dbReference type="OrthoDB" id="671595at2759"/>
<keyword evidence="12" id="KW-1185">Reference proteome</keyword>
<keyword evidence="3" id="KW-0964">Secreted</keyword>
<organism evidence="11 12">
    <name type="scientific">Cloeon dipterum</name>
    <dbReference type="NCBI Taxonomy" id="197152"/>
    <lineage>
        <taxon>Eukaryota</taxon>
        <taxon>Metazoa</taxon>
        <taxon>Ecdysozoa</taxon>
        <taxon>Arthropoda</taxon>
        <taxon>Hexapoda</taxon>
        <taxon>Insecta</taxon>
        <taxon>Pterygota</taxon>
        <taxon>Palaeoptera</taxon>
        <taxon>Ephemeroptera</taxon>
        <taxon>Pisciforma</taxon>
        <taxon>Baetidae</taxon>
        <taxon>Cloeon</taxon>
    </lineage>
</organism>
<evidence type="ECO:0000256" key="8">
    <source>
        <dbReference type="RuleBase" id="RU000411"/>
    </source>
</evidence>
<evidence type="ECO:0000256" key="4">
    <source>
        <dbReference type="ARBA" id="ARBA00022690"/>
    </source>
</evidence>
<reference evidence="11 12" key="1">
    <citation type="submission" date="2020-04" db="EMBL/GenBank/DDBJ databases">
        <authorList>
            <person name="Alioto T."/>
            <person name="Alioto T."/>
            <person name="Gomez Garrido J."/>
        </authorList>
    </citation>
    <scope>NUCLEOTIDE SEQUENCE [LARGE SCALE GENOMIC DNA]</scope>
</reference>
<evidence type="ECO:0000256" key="2">
    <source>
        <dbReference type="ARBA" id="ARBA00009500"/>
    </source>
</evidence>
<dbReference type="Pfam" id="PF00079">
    <property type="entry name" value="Serpin"/>
    <property type="match status" value="1"/>
</dbReference>
<dbReference type="InterPro" id="IPR042178">
    <property type="entry name" value="Serpin_sf_1"/>
</dbReference>
<dbReference type="SMART" id="SM00093">
    <property type="entry name" value="SERPIN"/>
    <property type="match status" value="1"/>
</dbReference>
<dbReference type="InterPro" id="IPR042185">
    <property type="entry name" value="Serpin_sf_2"/>
</dbReference>
<evidence type="ECO:0000256" key="1">
    <source>
        <dbReference type="ARBA" id="ARBA00004613"/>
    </source>
</evidence>
<dbReference type="FunFam" id="2.30.39.10:FF:000030">
    <property type="entry name" value="Serpin 2"/>
    <property type="match status" value="1"/>
</dbReference>
<keyword evidence="5" id="KW-0732">Signal</keyword>
<evidence type="ECO:0000256" key="5">
    <source>
        <dbReference type="ARBA" id="ARBA00022729"/>
    </source>
</evidence>
<keyword evidence="9" id="KW-1133">Transmembrane helix</keyword>
<evidence type="ECO:0000256" key="9">
    <source>
        <dbReference type="SAM" id="Phobius"/>
    </source>
</evidence>
<sequence length="513" mass="58578">MQLGGTLKNTAIFLPWEQKLNLTDLLCSKFFQVYLHHRKSEIMTNLTFVPLKYVFTNSVLYLFEPLLHLSIDESFPFTRCITVFLLLLLLIAPAAMMDTPFEAVAKGNSEFSREFYRVVAEAEPGNLVSSPMSCLIALAMAHAGAKGDSIPKIARGLRLPENITDALQGLSEVVEQLREAPSVELSIANKIYVKQDFPILEEYSTALEKYFQVEAENVVFTDPSTADKINDWVSNQTKDKIKNLVDSNSFDGLTRLVLVNAIYFKGPWLKPFKKDKTHNRPFFTDENNSVEVPFMYQKTHFPYNKLDELDAQLLVMPYEGLELSMAIILPNKKEGLKELEEKLATADLGKLLQSGYPRDVEVYLPKFKIETSLDLVDHLSKMGLSHIFSDDVNLTGISIAEELKVSKVVQKAFIEVSEEGTEAAAATGKFKSILHVYIVLWPSLWQFSFTKGSITFFMLKFIIYLLLQKLNQFCYWRRCCLSWYETIHLTLNENEPMWFSEAVSLTLLRFNQL</sequence>
<evidence type="ECO:0000259" key="10">
    <source>
        <dbReference type="SMART" id="SM00093"/>
    </source>
</evidence>
<dbReference type="Gene3D" id="2.30.39.10">
    <property type="entry name" value="Alpha-1-antitrypsin, domain 1"/>
    <property type="match status" value="1"/>
</dbReference>
<evidence type="ECO:0000256" key="6">
    <source>
        <dbReference type="ARBA" id="ARBA00022900"/>
    </source>
</evidence>
<feature type="transmembrane region" description="Helical" evidence="9">
    <location>
        <begin position="444"/>
        <end position="467"/>
    </location>
</feature>
<evidence type="ECO:0000256" key="7">
    <source>
        <dbReference type="ARBA" id="ARBA00023180"/>
    </source>
</evidence>